<dbReference type="Proteomes" id="UP001168098">
    <property type="component" value="Unassembled WGS sequence"/>
</dbReference>
<dbReference type="Pfam" id="PF12937">
    <property type="entry name" value="F-box-like"/>
    <property type="match status" value="1"/>
</dbReference>
<dbReference type="InterPro" id="IPR005174">
    <property type="entry name" value="KIB1-4_b-propeller"/>
</dbReference>
<dbReference type="InterPro" id="IPR050942">
    <property type="entry name" value="F-box_BR-signaling"/>
</dbReference>
<evidence type="ECO:0000313" key="4">
    <source>
        <dbReference type="Proteomes" id="UP001168098"/>
    </source>
</evidence>
<dbReference type="Gene3D" id="1.20.1280.50">
    <property type="match status" value="1"/>
</dbReference>
<protein>
    <recommendedName>
        <fullName evidence="5">F-box protein</fullName>
    </recommendedName>
</protein>
<keyword evidence="4" id="KW-1185">Reference proteome</keyword>
<feature type="domain" description="F-box" evidence="2">
    <location>
        <begin position="17"/>
        <end position="54"/>
    </location>
</feature>
<organism evidence="3 4">
    <name type="scientific">Vitis rotundifolia</name>
    <name type="common">Muscadine grape</name>
    <dbReference type="NCBI Taxonomy" id="103349"/>
    <lineage>
        <taxon>Eukaryota</taxon>
        <taxon>Viridiplantae</taxon>
        <taxon>Streptophyta</taxon>
        <taxon>Embryophyta</taxon>
        <taxon>Tracheophyta</taxon>
        <taxon>Spermatophyta</taxon>
        <taxon>Magnoliopsida</taxon>
        <taxon>eudicotyledons</taxon>
        <taxon>Gunneridae</taxon>
        <taxon>Pentapetalae</taxon>
        <taxon>rosids</taxon>
        <taxon>Vitales</taxon>
        <taxon>Vitaceae</taxon>
        <taxon>Viteae</taxon>
        <taxon>Vitis</taxon>
    </lineage>
</organism>
<proteinExistence type="predicted"/>
<accession>A0AA38YZJ9</accession>
<dbReference type="EMBL" id="JARBHA010000016">
    <property type="protein sequence ID" value="KAJ9679442.1"/>
    <property type="molecule type" value="Genomic_DNA"/>
</dbReference>
<evidence type="ECO:0000259" key="2">
    <source>
        <dbReference type="Pfam" id="PF12937"/>
    </source>
</evidence>
<dbReference type="CDD" id="cd09917">
    <property type="entry name" value="F-box_SF"/>
    <property type="match status" value="1"/>
</dbReference>
<evidence type="ECO:0008006" key="5">
    <source>
        <dbReference type="Google" id="ProtNLM"/>
    </source>
</evidence>
<name>A0AA38YZJ9_VITRO</name>
<dbReference type="PANTHER" id="PTHR44259">
    <property type="entry name" value="OS07G0183000 PROTEIN-RELATED"/>
    <property type="match status" value="1"/>
</dbReference>
<comment type="caution">
    <text evidence="3">The sequence shown here is derived from an EMBL/GenBank/DDBJ whole genome shotgun (WGS) entry which is preliminary data.</text>
</comment>
<dbReference type="PANTHER" id="PTHR44259:SF107">
    <property type="entry name" value="F-BOX PROTEIN SKIP23-LIKE"/>
    <property type="match status" value="1"/>
</dbReference>
<sequence>MLMVEKEAMTLNYVSDWGSLPNDLLDSILDHLVPISDCIRFSAVCTHWRSVASANFRRPNHLHHQQLPFLMVPKDDSKERRFLYRVINRKRLGEFELRLPRNVTYCGSSRGWLIIIDDAFEVSLFNPFSRKIIPLPPLKRLAFEKRLLKEYKRREITHEKLLKNKGRRESENERSKRPSKSYYSMLKVEDMEGQEKESESENKNPYYPISYGELSRSPDTNPDEYVLMVLYGMIGRLAFIKSGDKKWTYIDKKNCDFEYDDNEGLHYFSDIVYSKGLFFAINPEGETLSIDVRSGLIVKKLTPRDTRQPLNCRRRTYLMESPGEGKEHLLRVIRRLDKDDITKEFKIYKLVDCGGNCEWTEVESLGDVTLFLGDNHSISVLASTSVGCKPNSIYFYDDFFNYYNFYGGPFHFFVFNLENRRIAKYPILDNMQSWLMPLPIWIVPTFI</sequence>
<dbReference type="AlphaFoldDB" id="A0AA38YZJ9"/>
<dbReference type="InterPro" id="IPR001810">
    <property type="entry name" value="F-box_dom"/>
</dbReference>
<feature type="domain" description="KIB1-4 beta-propeller" evidence="1">
    <location>
        <begin position="96"/>
        <end position="414"/>
    </location>
</feature>
<evidence type="ECO:0000313" key="3">
    <source>
        <dbReference type="EMBL" id="KAJ9679442.1"/>
    </source>
</evidence>
<reference evidence="3 4" key="1">
    <citation type="journal article" date="2023" name="BMC Biotechnol.">
        <title>Vitis rotundifolia cv Carlos genome sequencing.</title>
        <authorList>
            <person name="Huff M."/>
            <person name="Hulse-Kemp A."/>
            <person name="Scheffler B."/>
            <person name="Youngblood R."/>
            <person name="Simpson S."/>
            <person name="Babiker E."/>
            <person name="Staton M."/>
        </authorList>
    </citation>
    <scope>NUCLEOTIDE SEQUENCE [LARGE SCALE GENOMIC DNA]</scope>
    <source>
        <tissue evidence="3">Leaf</tissue>
    </source>
</reference>
<evidence type="ECO:0000259" key="1">
    <source>
        <dbReference type="Pfam" id="PF03478"/>
    </source>
</evidence>
<dbReference type="SUPFAM" id="SSF81383">
    <property type="entry name" value="F-box domain"/>
    <property type="match status" value="1"/>
</dbReference>
<dbReference type="InterPro" id="IPR036047">
    <property type="entry name" value="F-box-like_dom_sf"/>
</dbReference>
<dbReference type="Pfam" id="PF03478">
    <property type="entry name" value="Beta-prop_KIB1-4"/>
    <property type="match status" value="1"/>
</dbReference>
<gene>
    <name evidence="3" type="ORF">PVL29_021391</name>
</gene>